<feature type="transmembrane region" description="Helical" evidence="2">
    <location>
        <begin position="82"/>
        <end position="106"/>
    </location>
</feature>
<feature type="transmembrane region" description="Helical" evidence="2">
    <location>
        <begin position="201"/>
        <end position="221"/>
    </location>
</feature>
<feature type="transmembrane region" description="Helical" evidence="2">
    <location>
        <begin position="21"/>
        <end position="43"/>
    </location>
</feature>
<evidence type="ECO:0000313" key="4">
    <source>
        <dbReference type="Proteomes" id="UP001501020"/>
    </source>
</evidence>
<protein>
    <recommendedName>
        <fullName evidence="5">Phospholipid carrier-dependent glycosyltransferase</fullName>
    </recommendedName>
</protein>
<name>A0ABN3AGU2_9ACTN</name>
<keyword evidence="2" id="KW-0812">Transmembrane</keyword>
<keyword evidence="4" id="KW-1185">Reference proteome</keyword>
<evidence type="ECO:0008006" key="5">
    <source>
        <dbReference type="Google" id="ProtNLM"/>
    </source>
</evidence>
<keyword evidence="2" id="KW-0472">Membrane</keyword>
<evidence type="ECO:0000256" key="2">
    <source>
        <dbReference type="SAM" id="Phobius"/>
    </source>
</evidence>
<dbReference type="Proteomes" id="UP001501020">
    <property type="component" value="Unassembled WGS sequence"/>
</dbReference>
<accession>A0ABN3AGU2</accession>
<proteinExistence type="predicted"/>
<feature type="transmembrane region" description="Helical" evidence="2">
    <location>
        <begin position="137"/>
        <end position="156"/>
    </location>
</feature>
<organism evidence="3 4">
    <name type="scientific">Actinomadura napierensis</name>
    <dbReference type="NCBI Taxonomy" id="267854"/>
    <lineage>
        <taxon>Bacteria</taxon>
        <taxon>Bacillati</taxon>
        <taxon>Actinomycetota</taxon>
        <taxon>Actinomycetes</taxon>
        <taxon>Streptosporangiales</taxon>
        <taxon>Thermomonosporaceae</taxon>
        <taxon>Actinomadura</taxon>
    </lineage>
</organism>
<comment type="caution">
    <text evidence="3">The sequence shown here is derived from an EMBL/GenBank/DDBJ whole genome shotgun (WGS) entry which is preliminary data.</text>
</comment>
<feature type="transmembrane region" description="Helical" evidence="2">
    <location>
        <begin position="168"/>
        <end position="195"/>
    </location>
</feature>
<feature type="region of interest" description="Disordered" evidence="1">
    <location>
        <begin position="472"/>
        <end position="493"/>
    </location>
</feature>
<evidence type="ECO:0000256" key="1">
    <source>
        <dbReference type="SAM" id="MobiDB-lite"/>
    </source>
</evidence>
<evidence type="ECO:0000313" key="3">
    <source>
        <dbReference type="EMBL" id="GAA2168094.1"/>
    </source>
</evidence>
<keyword evidence="2" id="KW-1133">Transmembrane helix</keyword>
<dbReference type="EMBL" id="BAAAMR010000152">
    <property type="protein sequence ID" value="GAA2168094.1"/>
    <property type="molecule type" value="Genomic_DNA"/>
</dbReference>
<feature type="transmembrane region" description="Helical" evidence="2">
    <location>
        <begin position="447"/>
        <end position="464"/>
    </location>
</feature>
<feature type="transmembrane region" description="Helical" evidence="2">
    <location>
        <begin position="424"/>
        <end position="441"/>
    </location>
</feature>
<reference evidence="3 4" key="1">
    <citation type="journal article" date="2019" name="Int. J. Syst. Evol. Microbiol.">
        <title>The Global Catalogue of Microorganisms (GCM) 10K type strain sequencing project: providing services to taxonomists for standard genome sequencing and annotation.</title>
        <authorList>
            <consortium name="The Broad Institute Genomics Platform"/>
            <consortium name="The Broad Institute Genome Sequencing Center for Infectious Disease"/>
            <person name="Wu L."/>
            <person name="Ma J."/>
        </authorList>
    </citation>
    <scope>NUCLEOTIDE SEQUENCE [LARGE SCALE GENOMIC DNA]</scope>
    <source>
        <strain evidence="3 4">JCM 13850</strain>
    </source>
</reference>
<dbReference type="RefSeq" id="WP_344282979.1">
    <property type="nucleotide sequence ID" value="NZ_BAAAMR010000152.1"/>
</dbReference>
<sequence>MLSPQIRRRLKAGPVRAAVAGNRLFSVLLVAGLALRVFVVLGYPPALWFNDSYDFLRIADGPFPHPLRPSGYGLFLWGLKPFHSLALVTGLQHTAILGIAVVGYVALVRNFEVRRWVAALAVAPLLLDAYQAELEHLILSDTVFTVLILVAMLLLARPGAAGWRRAALVGALLGVAAVTRTVGVPLFLIALLYLLLRRTRWTSFAVLAAAFVLPLGGYAAWFHSDYGRFGMTGVDGIFLWGRTSTFADCDRHTPPPELAHLCPYGSPDGRPAASHQIWVENSPTGWVDGKPFDEKTNEQAQEFALWAIRTQPLGYVKAVSYDFFVRTFSWKRHHYPTPGTEARYHFPMRAQEQKPLPLIGGGDRISVVRDYERGSGKTHIVAPFAGWLRAYQDHVYVRGSMLGAVLLAGLAGLLRRRRARRETALLWATAVTLLAIPPVTVDFDYRYMLPAMPFACFAAALAWGRRRAVEAEPDGAKASPAEPEEAEVQPAGA</sequence>
<gene>
    <name evidence="3" type="ORF">GCM10009727_89230</name>
</gene>